<organism evidence="1 2">
    <name type="scientific">Shewanella eurypsychrophilus</name>
    <dbReference type="NCBI Taxonomy" id="2593656"/>
    <lineage>
        <taxon>Bacteria</taxon>
        <taxon>Pseudomonadati</taxon>
        <taxon>Pseudomonadota</taxon>
        <taxon>Gammaproteobacteria</taxon>
        <taxon>Alteromonadales</taxon>
        <taxon>Shewanellaceae</taxon>
        <taxon>Shewanella</taxon>
    </lineage>
</organism>
<proteinExistence type="predicted"/>
<name>A0ABX6V513_9GAMM</name>
<dbReference type="Pfam" id="PF11140">
    <property type="entry name" value="DUF2913"/>
    <property type="match status" value="1"/>
</dbReference>
<accession>A0ABX6V513</accession>
<dbReference type="EMBL" id="CP045503">
    <property type="protein sequence ID" value="QPG56891.1"/>
    <property type="molecule type" value="Genomic_DNA"/>
</dbReference>
<evidence type="ECO:0000313" key="2">
    <source>
        <dbReference type="Proteomes" id="UP000316416"/>
    </source>
</evidence>
<dbReference type="InterPro" id="IPR021316">
    <property type="entry name" value="DUF2913"/>
</dbReference>
<dbReference type="Proteomes" id="UP000316416">
    <property type="component" value="Chromosome"/>
</dbReference>
<reference evidence="1" key="1">
    <citation type="submission" date="2021-07" db="EMBL/GenBank/DDBJ databases">
        <title>Shewanella sp. YLB-07 whole genome sequence.</title>
        <authorList>
            <person name="Yu L."/>
        </authorList>
    </citation>
    <scope>NUCLEOTIDE SEQUENCE</scope>
    <source>
        <strain evidence="1">YLB-08</strain>
    </source>
</reference>
<dbReference type="RefSeq" id="WP_142872265.1">
    <property type="nucleotide sequence ID" value="NZ_CP045503.2"/>
</dbReference>
<protein>
    <submittedName>
        <fullName evidence="1">DUF2913 family protein</fullName>
    </submittedName>
</protein>
<evidence type="ECO:0000313" key="1">
    <source>
        <dbReference type="EMBL" id="QPG56891.1"/>
    </source>
</evidence>
<sequence>MATYNQAIIEFAQAGLAALETRSQSKNVVKTADAESHFLCNWMAQALKERRFSKLIAKELSKWVRDGRSMGANAQLASLLQRISSQYQAAEENQAIGASLNAMLLELNDNNWLVIVDSEVTTKLKLDSNGQNSLVISDEQYEGHIKGDNLSKSITLYVRSNEQELAQIAAKHGLLLSQGDKKASLIKHHKAYKLCPNNQQAEMALLVS</sequence>
<keyword evidence="2" id="KW-1185">Reference proteome</keyword>
<gene>
    <name evidence="1" type="ORF">FM038_005180</name>
</gene>